<evidence type="ECO:0000313" key="1">
    <source>
        <dbReference type="EMBL" id="RKQ52973.1"/>
    </source>
</evidence>
<proteinExistence type="predicted"/>
<protein>
    <submittedName>
        <fullName evidence="1">Uncharacterized protein</fullName>
    </submittedName>
</protein>
<dbReference type="RefSeq" id="WP_120812830.1">
    <property type="nucleotide sequence ID" value="NZ_JAYRSL010000002.1"/>
</dbReference>
<dbReference type="EMBL" id="RBID01000020">
    <property type="protein sequence ID" value="RKQ52973.1"/>
    <property type="molecule type" value="Genomic_DNA"/>
</dbReference>
<organism evidence="1 2">
    <name type="scientific">Vogesella indigofera</name>
    <name type="common">Pseudomonas indigofera</name>
    <dbReference type="NCBI Taxonomy" id="45465"/>
    <lineage>
        <taxon>Bacteria</taxon>
        <taxon>Pseudomonadati</taxon>
        <taxon>Pseudomonadota</taxon>
        <taxon>Betaproteobacteria</taxon>
        <taxon>Neisseriales</taxon>
        <taxon>Chromobacteriaceae</taxon>
        <taxon>Vogesella</taxon>
    </lineage>
</organism>
<comment type="caution">
    <text evidence="1">The sequence shown here is derived from an EMBL/GenBank/DDBJ whole genome shotgun (WGS) entry which is preliminary data.</text>
</comment>
<name>A0A495AX61_VOGIN</name>
<sequence length="131" mass="14135">MTAITDFASLLAAARAQPTPQRLLFAFCQRRLHDDHSAQEAERFAAGEGGILQPILCVDKTPAELGDFAQLAQDADALDARWQLVFVAAIDSSSSADADGPLKRMVQTIQTGGDVARYLAFNRDGALLQFL</sequence>
<gene>
    <name evidence="1" type="ORF">C8E02_3443</name>
</gene>
<reference evidence="1 2" key="1">
    <citation type="submission" date="2018-10" db="EMBL/GenBank/DDBJ databases">
        <title>Genomic Encyclopedia of Type Strains, Phase IV (KMG-IV): sequencing the most valuable type-strain genomes for metagenomic binning, comparative biology and taxonomic classification.</title>
        <authorList>
            <person name="Goeker M."/>
        </authorList>
    </citation>
    <scope>NUCLEOTIDE SEQUENCE [LARGE SCALE GENOMIC DNA]</scope>
    <source>
        <strain evidence="1 2">DSM 3303</strain>
    </source>
</reference>
<dbReference type="AlphaFoldDB" id="A0A495AX61"/>
<accession>A0A495AX61</accession>
<evidence type="ECO:0000313" key="2">
    <source>
        <dbReference type="Proteomes" id="UP000279384"/>
    </source>
</evidence>
<dbReference type="Proteomes" id="UP000279384">
    <property type="component" value="Unassembled WGS sequence"/>
</dbReference>